<dbReference type="Pfam" id="PF05622">
    <property type="entry name" value="HOOK"/>
    <property type="match status" value="1"/>
</dbReference>
<protein>
    <recommendedName>
        <fullName evidence="3">Hook C-terminal domain-containing protein</fullName>
    </recommendedName>
</protein>
<feature type="compositionally biased region" description="Low complexity" evidence="2">
    <location>
        <begin position="822"/>
        <end position="836"/>
    </location>
</feature>
<evidence type="ECO:0000313" key="5">
    <source>
        <dbReference type="Proteomes" id="UP000041254"/>
    </source>
</evidence>
<sequence length="836" mass="94872">MVASEEPHLLIEWVNSFDFAASSPVVSVEDFSDGQVFAKMLGEIDPGEFQDLCQAMKMFERRGSLGQRLMTPRDKLVGESQKRDGVAKVEAVLRDFSLKLGRWEMPTVSVDQVAAGYFGEVLTVLEIIVAVMLGCDRKDAFINRIMGLSQPTQLAMQTIIQRAMERGAGAPQRGRAHTIMTPSSKDGSPYGLLATSQGVHHVKLLKDLQRDYDQLKSRYDGLWDKFREMESEKDGLMQKNQSLTKMLEEEWQRRKSSEDFVHASKSEMQKEVSEQRQALESTIHELEETIESLRRQQREAEQKHKEEMQTMADEVDVLKAQASQAQVLQAQIQRYKGKMEELGEEKRRNRELEAQTQELSEQLEEKDKELRTMAALKKTLEQYKDKCADQESDLSAGRIELVECKAENDSLKQQIKDMDRDWKNKDTELQNVTAQLALQTELANSPLGATSDASPSAASTMEVVELQQRIAKLEKENTALKESVGNEDLADRLTKLENDLDDALRLKDRYEKNYQAATARTQMLQRQVQTLEAQLLDIHGTEATQSGLLLSQMNDLEKENERLRGVESEHRSLKERFDAEQQQMKLLYSSKDELHQKLMEAKEKSLETQTQIVTLQNQIAVQSEEMKRLKSEKDALLESSARGDATANETVKLLQVQKEKDELILQSKIDALNSQLKALEGQLEGERRASKVHEDDLRGQLEKEYHQVVETLREQVQLREKQVEFYKQDREEQLTSQLREKQVMVSAFYDLGLRSLQLKCENEAVRNEPHGRAKKVPRAPSSYSSSSSPHNAGNSSLSPSPMAQLPRNSIAGPSPFPSLPLAKPTPDAATRPADDA</sequence>
<keyword evidence="1" id="KW-0175">Coiled coil</keyword>
<dbReference type="VEuPathDB" id="CryptoDB:Vbra_3450"/>
<feature type="region of interest" description="Disordered" evidence="2">
    <location>
        <begin position="766"/>
        <end position="836"/>
    </location>
</feature>
<dbReference type="GO" id="GO:0030705">
    <property type="term" value="P:cytoskeleton-dependent intracellular transport"/>
    <property type="evidence" value="ECO:0007669"/>
    <property type="project" value="TreeGrafter"/>
</dbReference>
<reference evidence="4 5" key="1">
    <citation type="submission" date="2014-11" db="EMBL/GenBank/DDBJ databases">
        <authorList>
            <person name="Zhu J."/>
            <person name="Qi W."/>
            <person name="Song R."/>
        </authorList>
    </citation>
    <scope>NUCLEOTIDE SEQUENCE [LARGE SCALE GENOMIC DNA]</scope>
</reference>
<dbReference type="PANTHER" id="PTHR18947:SF28">
    <property type="entry name" value="GIRDIN, ISOFORM A"/>
    <property type="match status" value="1"/>
</dbReference>
<dbReference type="GO" id="GO:0008017">
    <property type="term" value="F:microtubule binding"/>
    <property type="evidence" value="ECO:0007669"/>
    <property type="project" value="InterPro"/>
</dbReference>
<name>A0A0G4GZY1_VITBC</name>
<dbReference type="AlphaFoldDB" id="A0A0G4GZY1"/>
<dbReference type="Gene3D" id="1.10.418.10">
    <property type="entry name" value="Calponin-like domain"/>
    <property type="match status" value="1"/>
</dbReference>
<evidence type="ECO:0000256" key="1">
    <source>
        <dbReference type="SAM" id="Coils"/>
    </source>
</evidence>
<dbReference type="SUPFAM" id="SSF116907">
    <property type="entry name" value="Hook domain"/>
    <property type="match status" value="2"/>
</dbReference>
<dbReference type="InterPro" id="IPR008636">
    <property type="entry name" value="Hook_C"/>
</dbReference>
<accession>A0A0G4GZY1</accession>
<dbReference type="OrthoDB" id="49395at2759"/>
<evidence type="ECO:0000256" key="2">
    <source>
        <dbReference type="SAM" id="MobiDB-lite"/>
    </source>
</evidence>
<keyword evidence="5" id="KW-1185">Reference proteome</keyword>
<evidence type="ECO:0000259" key="3">
    <source>
        <dbReference type="Pfam" id="PF05622"/>
    </source>
</evidence>
<dbReference type="GO" id="GO:0005815">
    <property type="term" value="C:microtubule organizing center"/>
    <property type="evidence" value="ECO:0007669"/>
    <property type="project" value="TreeGrafter"/>
</dbReference>
<dbReference type="InterPro" id="IPR036872">
    <property type="entry name" value="CH_dom_sf"/>
</dbReference>
<dbReference type="PANTHER" id="PTHR18947">
    <property type="entry name" value="HOOK PROTEINS"/>
    <property type="match status" value="1"/>
</dbReference>
<dbReference type="EMBL" id="CDMY01000908">
    <property type="protein sequence ID" value="CEM36842.1"/>
    <property type="molecule type" value="Genomic_DNA"/>
</dbReference>
<dbReference type="InParanoid" id="A0A0G4GZY1"/>
<dbReference type="OMA" id="QMQTKQL"/>
<organism evidence="4 5">
    <name type="scientific">Vitrella brassicaformis (strain CCMP3155)</name>
    <dbReference type="NCBI Taxonomy" id="1169540"/>
    <lineage>
        <taxon>Eukaryota</taxon>
        <taxon>Sar</taxon>
        <taxon>Alveolata</taxon>
        <taxon>Colpodellida</taxon>
        <taxon>Vitrellaceae</taxon>
        <taxon>Vitrella</taxon>
    </lineage>
</organism>
<feature type="coiled-coil region" evidence="1">
    <location>
        <begin position="456"/>
        <end position="729"/>
    </location>
</feature>
<dbReference type="GO" id="GO:0051959">
    <property type="term" value="F:dynein light intermediate chain binding"/>
    <property type="evidence" value="ECO:0007669"/>
    <property type="project" value="TreeGrafter"/>
</dbReference>
<feature type="compositionally biased region" description="Low complexity" evidence="2">
    <location>
        <begin position="781"/>
        <end position="798"/>
    </location>
</feature>
<dbReference type="Proteomes" id="UP000041254">
    <property type="component" value="Unassembled WGS sequence"/>
</dbReference>
<proteinExistence type="predicted"/>
<dbReference type="GO" id="GO:0005737">
    <property type="term" value="C:cytoplasm"/>
    <property type="evidence" value="ECO:0007669"/>
    <property type="project" value="TreeGrafter"/>
</dbReference>
<evidence type="ECO:0000313" key="4">
    <source>
        <dbReference type="EMBL" id="CEM36842.1"/>
    </source>
</evidence>
<feature type="coiled-coil region" evidence="1">
    <location>
        <begin position="226"/>
        <end position="421"/>
    </location>
</feature>
<feature type="domain" description="Hook C-terminal" evidence="3">
    <location>
        <begin position="261"/>
        <end position="604"/>
    </location>
</feature>
<dbReference type="GO" id="GO:0031122">
    <property type="term" value="P:cytoplasmic microtubule organization"/>
    <property type="evidence" value="ECO:0007669"/>
    <property type="project" value="InterPro"/>
</dbReference>
<gene>
    <name evidence="4" type="ORF">Vbra_3450</name>
</gene>